<dbReference type="STRING" id="5722.A2F3N1"/>
<protein>
    <recommendedName>
        <fullName evidence="3">HECT domain-containing protein</fullName>
    </recommendedName>
</protein>
<reference evidence="4" key="2">
    <citation type="journal article" date="2007" name="Science">
        <title>Draft genome sequence of the sexually transmitted pathogen Trichomonas vaginalis.</title>
        <authorList>
            <person name="Carlton J.M."/>
            <person name="Hirt R.P."/>
            <person name="Silva J.C."/>
            <person name="Delcher A.L."/>
            <person name="Schatz M."/>
            <person name="Zhao Q."/>
            <person name="Wortman J.R."/>
            <person name="Bidwell S.L."/>
            <person name="Alsmark U.C.M."/>
            <person name="Besteiro S."/>
            <person name="Sicheritz-Ponten T."/>
            <person name="Noel C.J."/>
            <person name="Dacks J.B."/>
            <person name="Foster P.G."/>
            <person name="Simillion C."/>
            <person name="Van de Peer Y."/>
            <person name="Miranda-Saavedra D."/>
            <person name="Barton G.J."/>
            <person name="Westrop G.D."/>
            <person name="Mueller S."/>
            <person name="Dessi D."/>
            <person name="Fiori P.L."/>
            <person name="Ren Q."/>
            <person name="Paulsen I."/>
            <person name="Zhang H."/>
            <person name="Bastida-Corcuera F.D."/>
            <person name="Simoes-Barbosa A."/>
            <person name="Brown M.T."/>
            <person name="Hayes R.D."/>
            <person name="Mukherjee M."/>
            <person name="Okumura C.Y."/>
            <person name="Schneider R."/>
            <person name="Smith A.J."/>
            <person name="Vanacova S."/>
            <person name="Villalvazo M."/>
            <person name="Haas B.J."/>
            <person name="Pertea M."/>
            <person name="Feldblyum T.V."/>
            <person name="Utterback T.R."/>
            <person name="Shu C.L."/>
            <person name="Osoegawa K."/>
            <person name="de Jong P.J."/>
            <person name="Hrdy I."/>
            <person name="Horvathova L."/>
            <person name="Zubacova Z."/>
            <person name="Dolezal P."/>
            <person name="Malik S.B."/>
            <person name="Logsdon J.M. Jr."/>
            <person name="Henze K."/>
            <person name="Gupta A."/>
            <person name="Wang C.C."/>
            <person name="Dunne R.L."/>
            <person name="Upcroft J.A."/>
            <person name="Upcroft P."/>
            <person name="White O."/>
            <person name="Salzberg S.L."/>
            <person name="Tang P."/>
            <person name="Chiu C.-H."/>
            <person name="Lee Y.-S."/>
            <person name="Embley T.M."/>
            <person name="Coombs G.H."/>
            <person name="Mottram J.C."/>
            <person name="Tachezy J."/>
            <person name="Fraser-Liggett C.M."/>
            <person name="Johnson P.J."/>
        </authorList>
    </citation>
    <scope>NUCLEOTIDE SEQUENCE [LARGE SCALE GENOMIC DNA]</scope>
    <source>
        <strain evidence="4">G3</strain>
    </source>
</reference>
<dbReference type="PANTHER" id="PTHR46654:SF1">
    <property type="entry name" value="E3 UBIQUITIN-PROTEIN LIGASE HECTD3"/>
    <property type="match status" value="1"/>
</dbReference>
<accession>A2F3N1</accession>
<gene>
    <name evidence="4" type="ORF">TVAG_317840</name>
</gene>
<keyword evidence="1 2" id="KW-0833">Ubl conjugation pathway</keyword>
<dbReference type="KEGG" id="tva:4758320"/>
<dbReference type="PROSITE" id="PS50237">
    <property type="entry name" value="HECT"/>
    <property type="match status" value="1"/>
</dbReference>
<evidence type="ECO:0000313" key="4">
    <source>
        <dbReference type="EMBL" id="EAY00499.1"/>
    </source>
</evidence>
<dbReference type="VEuPathDB" id="TrichDB:TVAGG3_0551570"/>
<sequence>MSITISPETVFSPHYLSLLTEHPHLAYPDPESTQVFNLVDNVLSLQKFDGTQDSHMNDYNKILDLSISKMNSILEASKTFETFFVTLEEQIKSYVHQIVSSYIESQTYMTEESVASSTDQSKSLDQVFIKIRFLLDLILGMREGCDTFIVASEHAFFVKNNFLFTFIPEKFSREKQLPSDYMICGVGSTIYVVSNSNNSLLQIETSSINSEETFTLKELLGNDIPVICIGDKNGNLALIQKINGKIVQNILTLDQQNKNMQTELYESTMNDSKFYFRDGKLYEVGDKTFIDGILSEEKPIYPIYAEKTSSFFIEDGKILYQKYPGENKSEIIDSLLTLIKPFPTTKDKFINPLLHDKKVNYLQFTQNITSTSRLILYIMERVNVLPQEHRIGLVAGLMTILTINLRHFAFQNVEPSTMNEIYNIYKHFSQYSTSLSISILQWMSVIPSTIYSDTFIVNQILRPAFSYVYMNKEYSAIKDFVLKKPQSLILVSEDLISQLPDQEGILLIIKTIDYLPICYEAMNAVESCAEYVSIVLKTISKLLDRKMIYNANRYFQHLVYSLSTLNNSHQIAEVFIKDSMKNLIKLSKEVEKTEISDTCDKNFTGLESVYTKQKDFFEVYHLVDDIQLTIDAGKIRNLKVTVSDELETNSTLILNGTKYTVQNGLVVEIFSSIINLSYIDRCDEQHEVILTVQGSRMEPQPEDNLEPSLTSINYVAKTIGSFIDQLLNSNTISRLEYDNRHLIGNSFIREFESFSKNSENVNYFEKKDDKMQKFLDFMDKISGINMQIKKRVRNFDELLEKVLSVYIFQLNAKEEVEKLINEQELTKDKVSHKLRHTWTCVSGLRRELLSLKQKEIAETNKNKYSLQDFIQNITEKCQFLTSSKLSLNQSDEDVVKYLNDLFVNYIPVQDIMKIAKEQNKRLSLRKISLDVISEFINNSSVFRKSTIETFLINIKVSFSIITDERSSLIGKFSLYNSLLESLENCIESFYSAMVELKSDCMYISFMKFFCKCPSIVQKFTQGIIYILTNSSKKFLKYAESVLVSLSNEPIVIETINNGALEIDDEDYRATAFFILSLSENAKVPYEILFSKKKSQKCEVASLLLAGKLLVKDKEGEAVLRANLDNLVEELSQTMTGEDNRFSVCAEIISFFRFLLLPFSVHKDFILEYLHSLFVTKTMIFTNKIIATFLILGHPLFRAEDTGVVYNSSMIRILYNDVKKEEIDNVYPMVRISIDPNTFTLTPSEVSVVVGLQEKINGIVAQNKPVSLHKANDIEIFYCFLATALQNPQNAEQFKPHAAKMLKYCELNAITRKGISPAKLMNRLAETLYTLSLFPEISSPSATSWIDYKFISMTTGIVHKNHLDSASVGISLFVGERKIQKNHTFSYRIVFDKPGTASIGFIDANSIPTEIKFYGLTKNFNKYSNVTASLSPNSICVSDLDKSYISEFLTGDMLPAIITINCRVKMSYSMSNNSVIYNPPVTPESPLFDDHIPHRVIESNLGSYDERIQTFNMKVVGEKVRTKNGIIGEIDSISSRSDPKLNIRISNRDGSNEIVTIQAKNAEVIPEKIHTLVSRAKRKSRDDKNQDFVYRNNYIRKYNRMVGKLMLLCLRSIIPLISSNIPLSTLETIMDYALPFTFGVSNQKSTKVTKFTSPYITNINYRFPGDREFLSNFVQKELQKYNVQDIINYIVQKISAKQSTSSNCVYHISFYAMRTITVPISLKEDEAVIFPLEFNSQENVGATIPNGNYRFRNQYHIQYICVPKYLPETDIMSSIVVLHFVSSFIDVSKDKITFDDIHNMATSILNQMPNNNAIINSMRLFIEKNTELACYNKKYIPSVLEEIRSLDTNDLGIISFLANLKQKIIYSLDIESEDFEHLAREICAEVTKVDKQINEFMLVKAFQKFSLPTDRFNIIALNYVVDQFTSLKQIYKIALESNNNYDCDVDINLYEEVSEPIKDDALKEIRRKMLIRFMSVETSQYSQFFDVDYFRSHDIHLSIKSLPNRYQIFVSFNRFSAFKFFEGGDSGKSLMQQFASQYTDYSCLAVIGAQPWRITLYGENAIDAGGPGRELFSQVCEEILKPQMKLFCLTPNAKSFHEEEYLPCIPNGLSTCAGAFIAACATSMLPFQFKICTPFWRSMTGKPITIHDVYSIYNDFAMLVLKLQHANYESEEEFITNYKLNFVIQDLYGNQMEIIPNGKQIKVTLGNLQIFITTAQEKLVEQLNNAIDAFKEGFYQVLPQNLCATITTDSLVQACCGIDFIPDSTFLNYFNMDLNSTILRQSLIQLTQEERFGLLKFASGSRNPKAKIHVHFDRSKNSGLPTATTCILAMTVPMYKSVQVCTKSLRAAIQFSSVITDSDFDIRMFNFT</sequence>
<feature type="domain" description="HECT" evidence="3">
    <location>
        <begin position="2052"/>
        <end position="2362"/>
    </location>
</feature>
<dbReference type="OrthoDB" id="298098at2759"/>
<proteinExistence type="predicted"/>
<evidence type="ECO:0000313" key="5">
    <source>
        <dbReference type="Proteomes" id="UP000001542"/>
    </source>
</evidence>
<dbReference type="GO" id="GO:0061630">
    <property type="term" value="F:ubiquitin protein ligase activity"/>
    <property type="evidence" value="ECO:0000318"/>
    <property type="project" value="GO_Central"/>
</dbReference>
<dbReference type="Gene3D" id="3.90.1750.10">
    <property type="entry name" value="Hect, E3 ligase catalytic domains"/>
    <property type="match status" value="1"/>
</dbReference>
<dbReference type="EMBL" id="DS113599">
    <property type="protein sequence ID" value="EAY00499.1"/>
    <property type="molecule type" value="Genomic_DNA"/>
</dbReference>
<dbReference type="eggNOG" id="KOG1426">
    <property type="taxonomic scope" value="Eukaryota"/>
</dbReference>
<evidence type="ECO:0000256" key="2">
    <source>
        <dbReference type="PROSITE-ProRule" id="PRU00104"/>
    </source>
</evidence>
<name>A2F3N1_TRIV3</name>
<dbReference type="Gene3D" id="3.30.2410.10">
    <property type="entry name" value="Hect, E3 ligase catalytic domain"/>
    <property type="match status" value="1"/>
</dbReference>
<dbReference type="Proteomes" id="UP000001542">
    <property type="component" value="Unassembled WGS sequence"/>
</dbReference>
<feature type="active site" description="Glycyl thioester intermediate" evidence="2">
    <location>
        <position position="2325"/>
    </location>
</feature>
<dbReference type="SMART" id="SM00119">
    <property type="entry name" value="HECTc"/>
    <property type="match status" value="1"/>
</dbReference>
<dbReference type="InterPro" id="IPR035983">
    <property type="entry name" value="Hect_E3_ubiquitin_ligase"/>
</dbReference>
<evidence type="ECO:0000259" key="3">
    <source>
        <dbReference type="PROSITE" id="PS50237"/>
    </source>
</evidence>
<dbReference type="Gene3D" id="3.30.2160.10">
    <property type="entry name" value="Hect, E3 ligase catalytic domain"/>
    <property type="match status" value="1"/>
</dbReference>
<dbReference type="Pfam" id="PF00632">
    <property type="entry name" value="HECT"/>
    <property type="match status" value="1"/>
</dbReference>
<keyword evidence="5" id="KW-1185">Reference proteome</keyword>
<dbReference type="GO" id="GO:0006511">
    <property type="term" value="P:ubiquitin-dependent protein catabolic process"/>
    <property type="evidence" value="ECO:0000318"/>
    <property type="project" value="GO_Central"/>
</dbReference>
<dbReference type="InParanoid" id="A2F3N1"/>
<dbReference type="SUPFAM" id="SSF56204">
    <property type="entry name" value="Hect, E3 ligase catalytic domain"/>
    <property type="match status" value="1"/>
</dbReference>
<dbReference type="PANTHER" id="PTHR46654">
    <property type="entry name" value="E3 UBIQUITIN-PROTEIN LIGASE HECTD3"/>
    <property type="match status" value="1"/>
</dbReference>
<dbReference type="GO" id="GO:0005737">
    <property type="term" value="C:cytoplasm"/>
    <property type="evidence" value="ECO:0000318"/>
    <property type="project" value="GO_Central"/>
</dbReference>
<dbReference type="RefSeq" id="XP_001313428.1">
    <property type="nucleotide sequence ID" value="XM_001313427.1"/>
</dbReference>
<dbReference type="InterPro" id="IPR000569">
    <property type="entry name" value="HECT_dom"/>
</dbReference>
<dbReference type="VEuPathDB" id="TrichDB:TVAG_317840"/>
<reference evidence="4" key="1">
    <citation type="submission" date="2006-10" db="EMBL/GenBank/DDBJ databases">
        <authorList>
            <person name="Amadeo P."/>
            <person name="Zhao Q."/>
            <person name="Wortman J."/>
            <person name="Fraser-Liggett C."/>
            <person name="Carlton J."/>
        </authorList>
    </citation>
    <scope>NUCLEOTIDE SEQUENCE</scope>
    <source>
        <strain evidence="4">G3</strain>
    </source>
</reference>
<evidence type="ECO:0000256" key="1">
    <source>
        <dbReference type="ARBA" id="ARBA00022786"/>
    </source>
</evidence>
<dbReference type="InterPro" id="IPR042469">
    <property type="entry name" value="HECTD3"/>
</dbReference>
<organism evidence="4 5">
    <name type="scientific">Trichomonas vaginalis (strain ATCC PRA-98 / G3)</name>
    <dbReference type="NCBI Taxonomy" id="412133"/>
    <lineage>
        <taxon>Eukaryota</taxon>
        <taxon>Metamonada</taxon>
        <taxon>Parabasalia</taxon>
        <taxon>Trichomonadida</taxon>
        <taxon>Trichomonadidae</taxon>
        <taxon>Trichomonas</taxon>
    </lineage>
</organism>